<feature type="transmembrane region" description="Helical" evidence="7">
    <location>
        <begin position="139"/>
        <end position="161"/>
    </location>
</feature>
<evidence type="ECO:0000313" key="8">
    <source>
        <dbReference type="EMBL" id="ASO19403.1"/>
    </source>
</evidence>
<evidence type="ECO:0000256" key="1">
    <source>
        <dbReference type="ARBA" id="ARBA00004141"/>
    </source>
</evidence>
<dbReference type="Gene3D" id="1.20.1250.20">
    <property type="entry name" value="MFS general substrate transporter like domains"/>
    <property type="match status" value="1"/>
</dbReference>
<evidence type="ECO:0000313" key="9">
    <source>
        <dbReference type="Proteomes" id="UP000204221"/>
    </source>
</evidence>
<dbReference type="EMBL" id="CP022521">
    <property type="protein sequence ID" value="ASO19403.1"/>
    <property type="molecule type" value="Genomic_DNA"/>
</dbReference>
<evidence type="ECO:0000256" key="5">
    <source>
        <dbReference type="ARBA" id="ARBA00023136"/>
    </source>
</evidence>
<evidence type="ECO:0000256" key="7">
    <source>
        <dbReference type="SAM" id="Phobius"/>
    </source>
</evidence>
<accession>A0A221W0Y6</accession>
<feature type="transmembrane region" description="Helical" evidence="7">
    <location>
        <begin position="206"/>
        <end position="228"/>
    </location>
</feature>
<feature type="transmembrane region" description="Helical" evidence="7">
    <location>
        <begin position="249"/>
        <end position="274"/>
    </location>
</feature>
<dbReference type="GO" id="GO:0016020">
    <property type="term" value="C:membrane"/>
    <property type="evidence" value="ECO:0007669"/>
    <property type="project" value="UniProtKB-SubCell"/>
</dbReference>
<feature type="transmembrane region" description="Helical" evidence="7">
    <location>
        <begin position="47"/>
        <end position="71"/>
    </location>
</feature>
<feature type="transmembrane region" description="Helical" evidence="7">
    <location>
        <begin position="426"/>
        <end position="447"/>
    </location>
</feature>
<evidence type="ECO:0000256" key="2">
    <source>
        <dbReference type="ARBA" id="ARBA00008432"/>
    </source>
</evidence>
<dbReference type="InterPro" id="IPR036259">
    <property type="entry name" value="MFS_trans_sf"/>
</dbReference>
<evidence type="ECO:0000256" key="4">
    <source>
        <dbReference type="ARBA" id="ARBA00022989"/>
    </source>
</evidence>
<feature type="compositionally biased region" description="Basic residues" evidence="6">
    <location>
        <begin position="12"/>
        <end position="21"/>
    </location>
</feature>
<comment type="subcellular location">
    <subcellularLocation>
        <location evidence="1">Membrane</location>
        <topology evidence="1">Multi-pass membrane protein</topology>
    </subcellularLocation>
</comment>
<feature type="compositionally biased region" description="Basic and acidic residues" evidence="6">
    <location>
        <begin position="1"/>
        <end position="11"/>
    </location>
</feature>
<dbReference type="Proteomes" id="UP000204221">
    <property type="component" value="Chromosome"/>
</dbReference>
<evidence type="ECO:0000256" key="3">
    <source>
        <dbReference type="ARBA" id="ARBA00022692"/>
    </source>
</evidence>
<proteinExistence type="inferred from homology"/>
<feature type="region of interest" description="Disordered" evidence="6">
    <location>
        <begin position="1"/>
        <end position="21"/>
    </location>
</feature>
<keyword evidence="5 7" id="KW-0472">Membrane</keyword>
<feature type="transmembrane region" description="Helical" evidence="7">
    <location>
        <begin position="83"/>
        <end position="101"/>
    </location>
</feature>
<sequence length="464" mass="49479">MTVTADDERGQRHGRPTRPGRRWIEHWEPEDPEFWAHTGARVARRNLIFSIFAEHLGFALWSIWSVVVVALPSAGFAFSVDQLFWLVAVPNLLGSALRLPYTFAVPRFGGRNWTAVSALLLLLPVLLLILCVSNPATPFWMFLLAAAGAGVGGGNFASSMANISFFYPDSRKGFALGLNAAGGNLGVALMQLIIPVVISLGTGVNLAYAALFYLPFVVAAAVCALLFMDNLVEARSDFRAQIRAARRPHTWVMSLLYIGTFGSFIGFSAALPLLISTQFPDVQGAYFAWLGAAVGSLARPLGGWLADRLGGARVTAWTFAAMGLTAAAVVAGLNSGRFEMFLGAFLLLFVTSGIGNGSTYRMIPAIFTARARREESAGVDRAEAVARGKREAAAAIGIASAVGAFGGFFVNRGFAASISGSGGIEAALYGFIGFYALCLGVTWWCYLRRSVLVSRLPSLAAARV</sequence>
<dbReference type="SUPFAM" id="SSF103473">
    <property type="entry name" value="MFS general substrate transporter"/>
    <property type="match status" value="1"/>
</dbReference>
<feature type="transmembrane region" description="Helical" evidence="7">
    <location>
        <begin position="113"/>
        <end position="133"/>
    </location>
</feature>
<dbReference type="Pfam" id="PF07690">
    <property type="entry name" value="MFS_1"/>
    <property type="match status" value="1"/>
</dbReference>
<feature type="transmembrane region" description="Helical" evidence="7">
    <location>
        <begin position="173"/>
        <end position="194"/>
    </location>
</feature>
<protein>
    <submittedName>
        <fullName evidence="8">Nitrate/nitrite transporter NarK</fullName>
    </submittedName>
</protein>
<dbReference type="AlphaFoldDB" id="A0A221W0Y6"/>
<reference evidence="8 9" key="1">
    <citation type="submission" date="2017-07" db="EMBL/GenBank/DDBJ databases">
        <title>Complete genome sequence of Actinoalloteichus hoggarensis DSM 45943, type strain of Actinoalloteichus hoggarensis.</title>
        <authorList>
            <person name="Ruckert C."/>
            <person name="Nouioui I."/>
            <person name="Willmese J."/>
            <person name="van Wezel G."/>
            <person name="Klenk H.-P."/>
            <person name="Kalinowski J."/>
            <person name="Zotchev S.B."/>
        </authorList>
    </citation>
    <scope>NUCLEOTIDE SEQUENCE [LARGE SCALE GENOMIC DNA]</scope>
    <source>
        <strain evidence="8 9">DSM 45943</strain>
    </source>
</reference>
<dbReference type="PANTHER" id="PTHR23515">
    <property type="entry name" value="HIGH-AFFINITY NITRATE TRANSPORTER 2.3"/>
    <property type="match status" value="1"/>
</dbReference>
<organism evidence="8 9">
    <name type="scientific">Actinoalloteichus hoggarensis</name>
    <dbReference type="NCBI Taxonomy" id="1470176"/>
    <lineage>
        <taxon>Bacteria</taxon>
        <taxon>Bacillati</taxon>
        <taxon>Actinomycetota</taxon>
        <taxon>Actinomycetes</taxon>
        <taxon>Pseudonocardiales</taxon>
        <taxon>Pseudonocardiaceae</taxon>
        <taxon>Actinoalloteichus</taxon>
    </lineage>
</organism>
<dbReference type="KEGG" id="ahg:AHOG_08795"/>
<keyword evidence="9" id="KW-1185">Reference proteome</keyword>
<feature type="transmembrane region" description="Helical" evidence="7">
    <location>
        <begin position="340"/>
        <end position="363"/>
    </location>
</feature>
<dbReference type="InterPro" id="IPR044772">
    <property type="entry name" value="NO3_transporter"/>
</dbReference>
<feature type="transmembrane region" description="Helical" evidence="7">
    <location>
        <begin position="314"/>
        <end position="334"/>
    </location>
</feature>
<dbReference type="GO" id="GO:0015112">
    <property type="term" value="F:nitrate transmembrane transporter activity"/>
    <property type="evidence" value="ECO:0007669"/>
    <property type="project" value="InterPro"/>
</dbReference>
<name>A0A221W0Y6_9PSEU</name>
<gene>
    <name evidence="8" type="primary">narK</name>
    <name evidence="8" type="ORF">AHOG_08795</name>
</gene>
<comment type="similarity">
    <text evidence="2">Belongs to the major facilitator superfamily. Nitrate/nitrite porter (TC 2.A.1.8) family.</text>
</comment>
<keyword evidence="3 7" id="KW-0812">Transmembrane</keyword>
<dbReference type="OrthoDB" id="9771451at2"/>
<dbReference type="InterPro" id="IPR011701">
    <property type="entry name" value="MFS"/>
</dbReference>
<keyword evidence="4 7" id="KW-1133">Transmembrane helix</keyword>
<dbReference type="RefSeq" id="WP_093940908.1">
    <property type="nucleotide sequence ID" value="NZ_CP022521.1"/>
</dbReference>
<evidence type="ECO:0000256" key="6">
    <source>
        <dbReference type="SAM" id="MobiDB-lite"/>
    </source>
</evidence>
<feature type="transmembrane region" description="Helical" evidence="7">
    <location>
        <begin position="392"/>
        <end position="414"/>
    </location>
</feature>
<dbReference type="CDD" id="cd17341">
    <property type="entry name" value="MFS_NRT2_like"/>
    <property type="match status" value="1"/>
</dbReference>
<feature type="transmembrane region" description="Helical" evidence="7">
    <location>
        <begin position="286"/>
        <end position="302"/>
    </location>
</feature>